<protein>
    <recommendedName>
        <fullName evidence="3">Phage portal protein</fullName>
    </recommendedName>
</protein>
<dbReference type="AlphaFoldDB" id="A0A411Z8A5"/>
<gene>
    <name evidence="1" type="ORF">D1012_03790</name>
</gene>
<accession>A0A411Z8A5</accession>
<dbReference type="Proteomes" id="UP000284547">
    <property type="component" value="Unassembled WGS sequence"/>
</dbReference>
<proteinExistence type="predicted"/>
<dbReference type="EMBL" id="QWEY01000001">
    <property type="protein sequence ID" value="RGP39235.1"/>
    <property type="molecule type" value="Genomic_DNA"/>
</dbReference>
<organism evidence="1 2">
    <name type="scientific">Pseudotabrizicola alkalilacus</name>
    <dbReference type="NCBI Taxonomy" id="2305252"/>
    <lineage>
        <taxon>Bacteria</taxon>
        <taxon>Pseudomonadati</taxon>
        <taxon>Pseudomonadota</taxon>
        <taxon>Alphaproteobacteria</taxon>
        <taxon>Rhodobacterales</taxon>
        <taxon>Paracoccaceae</taxon>
        <taxon>Pseudotabrizicola</taxon>
    </lineage>
</organism>
<sequence>MAGRRAGVLSDGAVPLSATVATIAGTWSRAFAMLDANPDPNPLTAAHLAAIGLDLCLRGQSCFHIRVEGSDLSLHRVAYWDQFAGGRFHLHIAHPHQTETIRALAGEVLMLTINSPANAPWQGRPPFQMMGGSPRLMADIERAVAGAVDWVGRGVLPFPDAVPEEQQNAAIRGLKGGGMLATIRSKADFATSTGSNRASEFRRVELTPDLEQADLNPTVDQLHNRLLAAAGIPPALLTPSGNAGAMREAYRLFCLQTVEPLARTLLPELSKIGVMSLSTRSMLSADVAGRARAVGTLVGAGVPLDQAMQLVGWGKADGGAYE</sequence>
<evidence type="ECO:0000313" key="1">
    <source>
        <dbReference type="EMBL" id="RGP39235.1"/>
    </source>
</evidence>
<comment type="caution">
    <text evidence="1">The sequence shown here is derived from an EMBL/GenBank/DDBJ whole genome shotgun (WGS) entry which is preliminary data.</text>
</comment>
<keyword evidence="2" id="KW-1185">Reference proteome</keyword>
<evidence type="ECO:0000313" key="2">
    <source>
        <dbReference type="Proteomes" id="UP000284547"/>
    </source>
</evidence>
<reference evidence="1 2" key="1">
    <citation type="submission" date="2018-08" db="EMBL/GenBank/DDBJ databases">
        <title>Flavobacterium tibetense sp. nov., isolated from a wetland YonghuCo on Tibetan Plateau.</title>
        <authorList>
            <person name="Phurbu D."/>
            <person name="Lu H."/>
            <person name="Xing P."/>
        </authorList>
    </citation>
    <scope>NUCLEOTIDE SEQUENCE [LARGE SCALE GENOMIC DNA]</scope>
    <source>
        <strain evidence="1 2">DJC</strain>
    </source>
</reference>
<evidence type="ECO:0008006" key="3">
    <source>
        <dbReference type="Google" id="ProtNLM"/>
    </source>
</evidence>
<name>A0A411Z8A5_9RHOB</name>